<feature type="non-terminal residue" evidence="1">
    <location>
        <position position="1"/>
    </location>
</feature>
<comment type="caution">
    <text evidence="1">The sequence shown here is derived from an EMBL/GenBank/DDBJ whole genome shotgun (WGS) entry which is preliminary data.</text>
</comment>
<dbReference type="EMBL" id="BART01027231">
    <property type="protein sequence ID" value="GAG91105.1"/>
    <property type="molecule type" value="Genomic_DNA"/>
</dbReference>
<evidence type="ECO:0000313" key="1">
    <source>
        <dbReference type="EMBL" id="GAG91105.1"/>
    </source>
</evidence>
<gene>
    <name evidence="1" type="ORF">S01H4_48320</name>
</gene>
<name>X1B7M5_9ZZZZ</name>
<protein>
    <recommendedName>
        <fullName evidence="2">Radical SAM protein</fullName>
    </recommendedName>
</protein>
<sequence length="150" mass="16880">ICMFDLLLGSPGETRATIETAIRLMKKIKPDRVGISLGVRLYSMTPMGKNIIKASKGCLSENPSLFGELEHNDSLLRPVFYCDASLGADVEDWLHGLIGDDPRFLLGRRTDDDLNYNYNDNPELTEAIKQGHRGAYWDILRRVSEDINPL</sequence>
<proteinExistence type="predicted"/>
<reference evidence="1" key="1">
    <citation type="journal article" date="2014" name="Front. Microbiol.">
        <title>High frequency of phylogenetically diverse reductive dehalogenase-homologous genes in deep subseafloor sedimentary metagenomes.</title>
        <authorList>
            <person name="Kawai M."/>
            <person name="Futagami T."/>
            <person name="Toyoda A."/>
            <person name="Takaki Y."/>
            <person name="Nishi S."/>
            <person name="Hori S."/>
            <person name="Arai W."/>
            <person name="Tsubouchi T."/>
            <person name="Morono Y."/>
            <person name="Uchiyama I."/>
            <person name="Ito T."/>
            <person name="Fujiyama A."/>
            <person name="Inagaki F."/>
            <person name="Takami H."/>
        </authorList>
    </citation>
    <scope>NUCLEOTIDE SEQUENCE</scope>
    <source>
        <strain evidence="1">Expedition CK06-06</strain>
    </source>
</reference>
<organism evidence="1">
    <name type="scientific">marine sediment metagenome</name>
    <dbReference type="NCBI Taxonomy" id="412755"/>
    <lineage>
        <taxon>unclassified sequences</taxon>
        <taxon>metagenomes</taxon>
        <taxon>ecological metagenomes</taxon>
    </lineage>
</organism>
<accession>X1B7M5</accession>
<evidence type="ECO:0008006" key="2">
    <source>
        <dbReference type="Google" id="ProtNLM"/>
    </source>
</evidence>
<dbReference type="AlphaFoldDB" id="X1B7M5"/>